<dbReference type="CDD" id="cd16913">
    <property type="entry name" value="YkuD_like"/>
    <property type="match status" value="1"/>
</dbReference>
<evidence type="ECO:0000313" key="9">
    <source>
        <dbReference type="EMBL" id="BAF86087.1"/>
    </source>
</evidence>
<name>A8IGH5_AZOC5</name>
<keyword evidence="3" id="KW-0808">Transferase</keyword>
<dbReference type="InterPro" id="IPR038063">
    <property type="entry name" value="Transpep_catalytic_dom"/>
</dbReference>
<evidence type="ECO:0000256" key="4">
    <source>
        <dbReference type="ARBA" id="ARBA00022960"/>
    </source>
</evidence>
<proteinExistence type="inferred from homology"/>
<reference evidence="9 10" key="6">
    <citation type="journal article" date="2011" name="Appl. Environ. Microbiol.">
        <title>Involvement of the azorhizobial chromosome partition gene (parA) in the onset of bacteroid differentiation during Sesbania rostrata stem nodule development.</title>
        <authorList>
            <person name="Liu CT."/>
            <person name="Lee KB."/>
            <person name="Wang YS."/>
            <person name="Peng MH."/>
            <person name="Lee KT."/>
            <person name="Suzuki S."/>
            <person name="Suzuki T."/>
            <person name="Oyaizu H."/>
        </authorList>
    </citation>
    <scope>NUCLEOTIDE SEQUENCE [LARGE SCALE GENOMIC DNA]</scope>
    <source>
        <strain evidence="10">ATCC 43989 / DSM 5975 / JCM 20966 / LMG 6465 / NBRC 14845 / NCIMB 13405 / ORS 571</strain>
    </source>
</reference>
<evidence type="ECO:0000256" key="2">
    <source>
        <dbReference type="ARBA" id="ARBA00005992"/>
    </source>
</evidence>
<evidence type="ECO:0000259" key="8">
    <source>
        <dbReference type="PROSITE" id="PS52029"/>
    </source>
</evidence>
<evidence type="ECO:0000256" key="5">
    <source>
        <dbReference type="ARBA" id="ARBA00022984"/>
    </source>
</evidence>
<feature type="domain" description="L,D-TPase catalytic" evidence="8">
    <location>
        <begin position="7"/>
        <end position="179"/>
    </location>
</feature>
<reference evidence="9 10" key="5">
    <citation type="journal article" date="2010" name="Appl. Environ. Microbiol.">
        <title>phrR-like gene praR of Azorhizobium caulinodans ORS571 is essential for symbiosis with Sesbania rostrata and is involved in expression of reb genes.</title>
        <authorList>
            <person name="Akiba N."/>
            <person name="Aono T."/>
            <person name="Toyazaki H."/>
            <person name="Sato S."/>
            <person name="Oyaizu H."/>
        </authorList>
    </citation>
    <scope>NUCLEOTIDE SEQUENCE [LARGE SCALE GENOMIC DNA]</scope>
    <source>
        <strain evidence="10">ATCC 43989 / DSM 5975 / JCM 20966 / LMG 6465 / NBRC 14845 / NCIMB 13405 / ORS 571</strain>
    </source>
</reference>
<dbReference type="GO" id="GO:0009252">
    <property type="term" value="P:peptidoglycan biosynthetic process"/>
    <property type="evidence" value="ECO:0007669"/>
    <property type="project" value="UniProtKB-UniPathway"/>
</dbReference>
<dbReference type="InterPro" id="IPR005490">
    <property type="entry name" value="LD_TPept_cat_dom"/>
</dbReference>
<dbReference type="GO" id="GO:0016740">
    <property type="term" value="F:transferase activity"/>
    <property type="evidence" value="ECO:0007669"/>
    <property type="project" value="UniProtKB-KW"/>
</dbReference>
<dbReference type="Pfam" id="PF03734">
    <property type="entry name" value="YkuD"/>
    <property type="match status" value="1"/>
</dbReference>
<evidence type="ECO:0000256" key="1">
    <source>
        <dbReference type="ARBA" id="ARBA00004752"/>
    </source>
</evidence>
<evidence type="ECO:0000256" key="6">
    <source>
        <dbReference type="ARBA" id="ARBA00023316"/>
    </source>
</evidence>
<keyword evidence="5 7" id="KW-0573">Peptidoglycan synthesis</keyword>
<dbReference type="RefSeq" id="WP_012168620.1">
    <property type="nucleotide sequence ID" value="NC_009937.1"/>
</dbReference>
<dbReference type="GO" id="GO:0004180">
    <property type="term" value="F:carboxypeptidase activity"/>
    <property type="evidence" value="ECO:0007669"/>
    <property type="project" value="UniProtKB-ARBA"/>
</dbReference>
<dbReference type="STRING" id="438753.AZC_0089"/>
<keyword evidence="10" id="KW-1185">Reference proteome</keyword>
<dbReference type="eggNOG" id="COG3786">
    <property type="taxonomic scope" value="Bacteria"/>
</dbReference>
<reference evidence="9 10" key="4">
    <citation type="journal article" date="2009" name="Appl. Environ. Microbiol.">
        <title>Comparative genome-wide transcriptional profiling of Azorhizobium caulinodans ORS571 grown under free-living and symbiotic conditions.</title>
        <authorList>
            <person name="Tsukada S."/>
            <person name="Aono T."/>
            <person name="Akiba N."/>
            <person name="Lee KB."/>
            <person name="Liu CT."/>
            <person name="Toyazaki H."/>
            <person name="Oyaizu H."/>
        </authorList>
    </citation>
    <scope>NUCLEOTIDE SEQUENCE [LARGE SCALE GENOMIC DNA]</scope>
    <source>
        <strain evidence="10">ATCC 43989 / DSM 5975 / JCM 20966 / LMG 6465 / NBRC 14845 / NCIMB 13405 / ORS 571</strain>
    </source>
</reference>
<accession>A8IGH5</accession>
<sequence>MTRQLPVGIATITVRRRPGCRHQGVLTVAGRAIPVALGRSGIGCDKREGDGRTPAGVWHPVRVLYRADRVTRPATSLPVAAIRPDDGWCDAPEDRRYNRPVELPFPASHERLWRDDRLYDLLLVIDHNTRPRVKGRGSAVFIHLARPGYRPTEGCVALKPADLSRLLTRLDARTRIIIS</sequence>
<evidence type="ECO:0000256" key="3">
    <source>
        <dbReference type="ARBA" id="ARBA00022679"/>
    </source>
</evidence>
<dbReference type="EMBL" id="AP009384">
    <property type="protein sequence ID" value="BAF86087.1"/>
    <property type="molecule type" value="Genomic_DNA"/>
</dbReference>
<comment type="pathway">
    <text evidence="1 7">Cell wall biogenesis; peptidoglycan biosynthesis.</text>
</comment>
<dbReference type="UniPathway" id="UPA00219"/>
<dbReference type="KEGG" id="azc:AZC_0089"/>
<dbReference type="SUPFAM" id="SSF141523">
    <property type="entry name" value="L,D-transpeptidase catalytic domain-like"/>
    <property type="match status" value="1"/>
</dbReference>
<comment type="similarity">
    <text evidence="2">Belongs to the YkuD family.</text>
</comment>
<dbReference type="PROSITE" id="PS52029">
    <property type="entry name" value="LD_TPASE"/>
    <property type="match status" value="1"/>
</dbReference>
<dbReference type="HOGENOM" id="CLU_105370_0_0_5"/>
<evidence type="ECO:0000313" key="10">
    <source>
        <dbReference type="Proteomes" id="UP000000270"/>
    </source>
</evidence>
<keyword evidence="4 7" id="KW-0133">Cell shape</keyword>
<dbReference type="Proteomes" id="UP000000270">
    <property type="component" value="Chromosome"/>
</dbReference>
<dbReference type="PANTHER" id="PTHR38589:SF1">
    <property type="entry name" value="BLR0621 PROTEIN"/>
    <property type="match status" value="1"/>
</dbReference>
<reference evidence="9 10" key="1">
    <citation type="journal article" date="2007" name="Appl. Environ. Microbiol.">
        <title>Rhizobial factors required for stem nodule maturation and maintenance in Sesbania rostrata-Azorhizobium caulinodans ORS571 symbiosis.</title>
        <authorList>
            <person name="Suzuki S."/>
            <person name="Aono T."/>
            <person name="Lee KB."/>
            <person name="Suzuki T."/>
            <person name="Liu CT."/>
            <person name="Miwa H."/>
            <person name="Wakao S."/>
            <person name="Iki T."/>
            <person name="Oyaizu H."/>
        </authorList>
    </citation>
    <scope>NUCLEOTIDE SEQUENCE [LARGE SCALE GENOMIC DNA]</scope>
    <source>
        <strain evidence="10">ATCC 43989 / DSM 5975 / JCM 20966 / LMG 6465 / NBRC 14845 / NCIMB 13405 / ORS 571</strain>
    </source>
</reference>
<feature type="active site" description="Nucleophile" evidence="7">
    <location>
        <position position="155"/>
    </location>
</feature>
<dbReference type="PANTHER" id="PTHR38589">
    <property type="entry name" value="BLR0621 PROTEIN"/>
    <property type="match status" value="1"/>
</dbReference>
<gene>
    <name evidence="9" type="ordered locus">AZC_0089</name>
</gene>
<dbReference type="GO" id="GO:0008360">
    <property type="term" value="P:regulation of cell shape"/>
    <property type="evidence" value="ECO:0007669"/>
    <property type="project" value="UniProtKB-UniRule"/>
</dbReference>
<dbReference type="AlphaFoldDB" id="A8IGH5"/>
<feature type="active site" description="Proton donor/acceptor" evidence="7">
    <location>
        <position position="143"/>
    </location>
</feature>
<organism evidence="9 10">
    <name type="scientific">Azorhizobium caulinodans (strain ATCC 43989 / DSM 5975 / JCM 20966 / LMG 6465 / NBRC 14845 / NCIMB 13405 / ORS 571)</name>
    <dbReference type="NCBI Taxonomy" id="438753"/>
    <lineage>
        <taxon>Bacteria</taxon>
        <taxon>Pseudomonadati</taxon>
        <taxon>Pseudomonadota</taxon>
        <taxon>Alphaproteobacteria</taxon>
        <taxon>Hyphomicrobiales</taxon>
        <taxon>Xanthobacteraceae</taxon>
        <taxon>Azorhizobium</taxon>
    </lineage>
</organism>
<protein>
    <recommendedName>
        <fullName evidence="8">L,D-TPase catalytic domain-containing protein</fullName>
    </recommendedName>
</protein>
<dbReference type="GO" id="GO:0071555">
    <property type="term" value="P:cell wall organization"/>
    <property type="evidence" value="ECO:0007669"/>
    <property type="project" value="UniProtKB-UniRule"/>
</dbReference>
<keyword evidence="6 7" id="KW-0961">Cell wall biogenesis/degradation</keyword>
<reference evidence="10" key="2">
    <citation type="submission" date="2007-04" db="EMBL/GenBank/DDBJ databases">
        <title>Complete genome sequence of the nitrogen-fixing bacterium Azorhizobium caulinodans ORS571.</title>
        <authorList>
            <person name="Lee K.B."/>
            <person name="Backer P.D."/>
            <person name="Aono T."/>
            <person name="Liu C.T."/>
            <person name="Suzuki S."/>
            <person name="Suzuki T."/>
            <person name="Kaneko T."/>
            <person name="Yamada M."/>
            <person name="Tabata S."/>
            <person name="Kupfer D.M."/>
            <person name="Najar F.Z."/>
            <person name="Wiley G.B."/>
            <person name="Roe B."/>
            <person name="Binnewies T."/>
            <person name="Ussery D."/>
            <person name="Vereecke D."/>
            <person name="Gevers D."/>
            <person name="Holsters M."/>
            <person name="Oyaizu H."/>
        </authorList>
    </citation>
    <scope>NUCLEOTIDE SEQUENCE [LARGE SCALE GENOMIC DNA]</scope>
    <source>
        <strain evidence="10">ATCC 43989 / DSM 5975 / JCM 20966 / LMG 6465 / NBRC 14845 / NCIMB 13405 / ORS 571</strain>
    </source>
</reference>
<reference evidence="9 10" key="3">
    <citation type="journal article" date="2008" name="BMC Genomics">
        <title>The genome of the versatile nitrogen fixer Azorhizobium caulinodans ORS571.</title>
        <authorList>
            <person name="Lee KB."/>
            <person name="Backer P.D."/>
            <person name="Aono T."/>
            <person name="Liu CT."/>
            <person name="Suzuki S."/>
            <person name="Suzuki T."/>
            <person name="Kaneko T."/>
            <person name="Yamada M."/>
            <person name="Tabata S."/>
            <person name="Kupfer D.M."/>
            <person name="Najar F.Z."/>
            <person name="Wiley G.B."/>
            <person name="Roe B."/>
            <person name="Binnewies T.T."/>
            <person name="Ussery D.W."/>
            <person name="D'Haeze W."/>
            <person name="Herder J.D."/>
            <person name="Gevers D."/>
            <person name="Vereecke D."/>
            <person name="Holsters M."/>
            <person name="Oyaizu H."/>
        </authorList>
    </citation>
    <scope>NUCLEOTIDE SEQUENCE [LARGE SCALE GENOMIC DNA]</scope>
    <source>
        <strain evidence="10">ATCC 43989 / DSM 5975 / JCM 20966 / LMG 6465 / NBRC 14845 / NCIMB 13405 / ORS 571</strain>
    </source>
</reference>
<evidence type="ECO:0000256" key="7">
    <source>
        <dbReference type="PROSITE-ProRule" id="PRU01373"/>
    </source>
</evidence>